<dbReference type="Proteomes" id="UP001469365">
    <property type="component" value="Unassembled WGS sequence"/>
</dbReference>
<comment type="similarity">
    <text evidence="7">Belongs to the binding-protein-dependent transport system permease family.</text>
</comment>
<evidence type="ECO:0000256" key="6">
    <source>
        <dbReference type="ARBA" id="ARBA00023136"/>
    </source>
</evidence>
<accession>A0ABU9DL54</accession>
<keyword evidence="4 7" id="KW-0812">Transmembrane</keyword>
<sequence>MTKTLKNPVAYLLFIVPTLLFYVIFYLFPMSTIIRYGFSEWDGLTEPRYNGLDNFVRAFTDEEFLKALVNNLCFTGFAVFVQIPVIIIFAILISEVRRFHGFYKTTFFLPSILSTPVVGVLWSFVVFHPDIGLLNYVFRSLGLNNWAHAWLAEDKFALLSILVTNGWHWVGFYVVLVLAAIYGISKEIYEAAEIDGTTRMQRAWYITVPLIRPIVSVILLLSIAGSLKTLDVVMVMTNGGPAGLTEVMATYMYKVGFQFSEAGYANALGMLIFVFTLLLTLISNLLTKKLEDVES</sequence>
<dbReference type="EMBL" id="JBBPCC010000010">
    <property type="protein sequence ID" value="MEK8129591.1"/>
    <property type="molecule type" value="Genomic_DNA"/>
</dbReference>
<feature type="transmembrane region" description="Helical" evidence="7">
    <location>
        <begin position="204"/>
        <end position="227"/>
    </location>
</feature>
<dbReference type="PANTHER" id="PTHR30193:SF41">
    <property type="entry name" value="DIACETYLCHITOBIOSE UPTAKE SYSTEM PERMEASE PROTEIN NGCF"/>
    <property type="match status" value="1"/>
</dbReference>
<keyword evidence="2 7" id="KW-0813">Transport</keyword>
<feature type="transmembrane region" description="Helical" evidence="7">
    <location>
        <begin position="106"/>
        <end position="127"/>
    </location>
</feature>
<evidence type="ECO:0000256" key="7">
    <source>
        <dbReference type="RuleBase" id="RU363032"/>
    </source>
</evidence>
<feature type="transmembrane region" description="Helical" evidence="7">
    <location>
        <begin position="74"/>
        <end position="94"/>
    </location>
</feature>
<reference evidence="9 10" key="1">
    <citation type="submission" date="2024-04" db="EMBL/GenBank/DDBJ databases">
        <title>draft genome sequnece of Paenibacillus filicis.</title>
        <authorList>
            <person name="Kim D.-U."/>
        </authorList>
    </citation>
    <scope>NUCLEOTIDE SEQUENCE [LARGE SCALE GENOMIC DNA]</scope>
    <source>
        <strain evidence="9 10">KACC14197</strain>
    </source>
</reference>
<name>A0ABU9DL54_9BACL</name>
<dbReference type="InterPro" id="IPR000515">
    <property type="entry name" value="MetI-like"/>
</dbReference>
<dbReference type="CDD" id="cd06261">
    <property type="entry name" value="TM_PBP2"/>
    <property type="match status" value="1"/>
</dbReference>
<comment type="caution">
    <text evidence="9">The sequence shown here is derived from an EMBL/GenBank/DDBJ whole genome shotgun (WGS) entry which is preliminary data.</text>
</comment>
<dbReference type="Pfam" id="PF00528">
    <property type="entry name" value="BPD_transp_1"/>
    <property type="match status" value="1"/>
</dbReference>
<evidence type="ECO:0000256" key="2">
    <source>
        <dbReference type="ARBA" id="ARBA00022448"/>
    </source>
</evidence>
<evidence type="ECO:0000313" key="9">
    <source>
        <dbReference type="EMBL" id="MEK8129591.1"/>
    </source>
</evidence>
<dbReference type="InterPro" id="IPR035906">
    <property type="entry name" value="MetI-like_sf"/>
</dbReference>
<gene>
    <name evidence="9" type="ORF">WMW72_16920</name>
</gene>
<keyword evidence="10" id="KW-1185">Reference proteome</keyword>
<dbReference type="PROSITE" id="PS50928">
    <property type="entry name" value="ABC_TM1"/>
    <property type="match status" value="1"/>
</dbReference>
<dbReference type="Gene3D" id="1.10.3720.10">
    <property type="entry name" value="MetI-like"/>
    <property type="match status" value="1"/>
</dbReference>
<keyword evidence="6 7" id="KW-0472">Membrane</keyword>
<organism evidence="9 10">
    <name type="scientific">Paenibacillus filicis</name>
    <dbReference type="NCBI Taxonomy" id="669464"/>
    <lineage>
        <taxon>Bacteria</taxon>
        <taxon>Bacillati</taxon>
        <taxon>Bacillota</taxon>
        <taxon>Bacilli</taxon>
        <taxon>Bacillales</taxon>
        <taxon>Paenibacillaceae</taxon>
        <taxon>Paenibacillus</taxon>
    </lineage>
</organism>
<evidence type="ECO:0000313" key="10">
    <source>
        <dbReference type="Proteomes" id="UP001469365"/>
    </source>
</evidence>
<feature type="transmembrane region" description="Helical" evidence="7">
    <location>
        <begin position="166"/>
        <end position="184"/>
    </location>
</feature>
<keyword evidence="5 7" id="KW-1133">Transmembrane helix</keyword>
<dbReference type="PANTHER" id="PTHR30193">
    <property type="entry name" value="ABC TRANSPORTER PERMEASE PROTEIN"/>
    <property type="match status" value="1"/>
</dbReference>
<evidence type="ECO:0000256" key="4">
    <source>
        <dbReference type="ARBA" id="ARBA00022692"/>
    </source>
</evidence>
<dbReference type="SUPFAM" id="SSF161098">
    <property type="entry name" value="MetI-like"/>
    <property type="match status" value="1"/>
</dbReference>
<evidence type="ECO:0000259" key="8">
    <source>
        <dbReference type="PROSITE" id="PS50928"/>
    </source>
</evidence>
<dbReference type="InterPro" id="IPR051393">
    <property type="entry name" value="ABC_transporter_permease"/>
</dbReference>
<keyword evidence="3" id="KW-1003">Cell membrane</keyword>
<evidence type="ECO:0000256" key="1">
    <source>
        <dbReference type="ARBA" id="ARBA00004651"/>
    </source>
</evidence>
<dbReference type="RefSeq" id="WP_341416699.1">
    <property type="nucleotide sequence ID" value="NZ_JBBPCC010000010.1"/>
</dbReference>
<proteinExistence type="inferred from homology"/>
<feature type="transmembrane region" description="Helical" evidence="7">
    <location>
        <begin position="264"/>
        <end position="286"/>
    </location>
</feature>
<feature type="domain" description="ABC transmembrane type-1" evidence="8">
    <location>
        <begin position="68"/>
        <end position="283"/>
    </location>
</feature>
<comment type="subcellular location">
    <subcellularLocation>
        <location evidence="1 7">Cell membrane</location>
        <topology evidence="1 7">Multi-pass membrane protein</topology>
    </subcellularLocation>
</comment>
<protein>
    <submittedName>
        <fullName evidence="9">Sugar ABC transporter permease</fullName>
    </submittedName>
</protein>
<evidence type="ECO:0000256" key="5">
    <source>
        <dbReference type="ARBA" id="ARBA00022989"/>
    </source>
</evidence>
<feature type="transmembrane region" description="Helical" evidence="7">
    <location>
        <begin position="9"/>
        <end position="28"/>
    </location>
</feature>
<evidence type="ECO:0000256" key="3">
    <source>
        <dbReference type="ARBA" id="ARBA00022475"/>
    </source>
</evidence>